<organism evidence="1 2">
    <name type="scientific">Smallanthus sonchifolius</name>
    <dbReference type="NCBI Taxonomy" id="185202"/>
    <lineage>
        <taxon>Eukaryota</taxon>
        <taxon>Viridiplantae</taxon>
        <taxon>Streptophyta</taxon>
        <taxon>Embryophyta</taxon>
        <taxon>Tracheophyta</taxon>
        <taxon>Spermatophyta</taxon>
        <taxon>Magnoliopsida</taxon>
        <taxon>eudicotyledons</taxon>
        <taxon>Gunneridae</taxon>
        <taxon>Pentapetalae</taxon>
        <taxon>asterids</taxon>
        <taxon>campanulids</taxon>
        <taxon>Asterales</taxon>
        <taxon>Asteraceae</taxon>
        <taxon>Asteroideae</taxon>
        <taxon>Heliantheae alliance</taxon>
        <taxon>Millerieae</taxon>
        <taxon>Smallanthus</taxon>
    </lineage>
</organism>
<gene>
    <name evidence="1" type="ORF">L1987_06177</name>
</gene>
<accession>A0ACB9JXL7</accession>
<reference evidence="2" key="1">
    <citation type="journal article" date="2022" name="Mol. Ecol. Resour.">
        <title>The genomes of chicory, endive, great burdock and yacon provide insights into Asteraceae palaeo-polyploidization history and plant inulin production.</title>
        <authorList>
            <person name="Fan W."/>
            <person name="Wang S."/>
            <person name="Wang H."/>
            <person name="Wang A."/>
            <person name="Jiang F."/>
            <person name="Liu H."/>
            <person name="Zhao H."/>
            <person name="Xu D."/>
            <person name="Zhang Y."/>
        </authorList>
    </citation>
    <scope>NUCLEOTIDE SEQUENCE [LARGE SCALE GENOMIC DNA]</scope>
    <source>
        <strain evidence="2">cv. Yunnan</strain>
    </source>
</reference>
<keyword evidence="2" id="KW-1185">Reference proteome</keyword>
<protein>
    <submittedName>
        <fullName evidence="1">Uncharacterized protein</fullName>
    </submittedName>
</protein>
<proteinExistence type="predicted"/>
<evidence type="ECO:0000313" key="1">
    <source>
        <dbReference type="EMBL" id="KAI3824708.1"/>
    </source>
</evidence>
<comment type="caution">
    <text evidence="1">The sequence shown here is derived from an EMBL/GenBank/DDBJ whole genome shotgun (WGS) entry which is preliminary data.</text>
</comment>
<sequence>MVDPYDFSSHRASFPFYSHVVDPYSPYGYKHGIRDNSSKSTSTLSNSEREDDRHDQSDNHCIYHSAVKLAGALTNEMIRQNGSVSTPKYSSPSNHKNNFKRKFEGSKLSVASVTVIMKEFVVSSSALNVVNQVTARRNALHRPVALNAMN</sequence>
<evidence type="ECO:0000313" key="2">
    <source>
        <dbReference type="Proteomes" id="UP001056120"/>
    </source>
</evidence>
<dbReference type="EMBL" id="CM042019">
    <property type="protein sequence ID" value="KAI3824708.1"/>
    <property type="molecule type" value="Genomic_DNA"/>
</dbReference>
<name>A0ACB9JXL7_9ASTR</name>
<dbReference type="Proteomes" id="UP001056120">
    <property type="component" value="Linkage Group LG02"/>
</dbReference>
<reference evidence="1 2" key="2">
    <citation type="journal article" date="2022" name="Mol. Ecol. Resour.">
        <title>The genomes of chicory, endive, great burdock and yacon provide insights into Asteraceae paleo-polyploidization history and plant inulin production.</title>
        <authorList>
            <person name="Fan W."/>
            <person name="Wang S."/>
            <person name="Wang H."/>
            <person name="Wang A."/>
            <person name="Jiang F."/>
            <person name="Liu H."/>
            <person name="Zhao H."/>
            <person name="Xu D."/>
            <person name="Zhang Y."/>
        </authorList>
    </citation>
    <scope>NUCLEOTIDE SEQUENCE [LARGE SCALE GENOMIC DNA]</scope>
    <source>
        <strain evidence="2">cv. Yunnan</strain>
        <tissue evidence="1">Leaves</tissue>
    </source>
</reference>